<dbReference type="Gene3D" id="1.25.40.10">
    <property type="entry name" value="Tetratricopeptide repeat domain"/>
    <property type="match status" value="2"/>
</dbReference>
<feature type="repeat" description="PPR" evidence="5">
    <location>
        <begin position="563"/>
        <end position="597"/>
    </location>
</feature>
<evidence type="ECO:0000313" key="8">
    <source>
        <dbReference type="Proteomes" id="UP000663193"/>
    </source>
</evidence>
<dbReference type="AlphaFoldDB" id="A0A7U2NPP0"/>
<dbReference type="PANTHER" id="PTHR47447">
    <property type="entry name" value="OS03G0856100 PROTEIN"/>
    <property type="match status" value="1"/>
</dbReference>
<evidence type="ECO:0000256" key="1">
    <source>
        <dbReference type="ARBA" id="ARBA00006192"/>
    </source>
</evidence>
<dbReference type="PROSITE" id="PS51375">
    <property type="entry name" value="PPR"/>
    <property type="match status" value="2"/>
</dbReference>
<dbReference type="KEGG" id="pno:SNOG_13330"/>
<reference evidence="8" key="1">
    <citation type="journal article" date="2021" name="BMC Genomics">
        <title>Chromosome-level genome assembly and manually-curated proteome of model necrotroph Parastagonospora nodorum Sn15 reveals a genome-wide trove of candidate effector homologs, and redundancy of virulence-related functions within an accessory chromosome.</title>
        <authorList>
            <person name="Bertazzoni S."/>
            <person name="Jones D.A.B."/>
            <person name="Phan H.T."/>
            <person name="Tan K.-C."/>
            <person name="Hane J.K."/>
        </authorList>
    </citation>
    <scope>NUCLEOTIDE SEQUENCE [LARGE SCALE GENOMIC DNA]</scope>
    <source>
        <strain evidence="8">SN15 / ATCC MYA-4574 / FGSC 10173)</strain>
    </source>
</reference>
<evidence type="ECO:0000256" key="2">
    <source>
        <dbReference type="ARBA" id="ARBA00022737"/>
    </source>
</evidence>
<comment type="subunit">
    <text evidence="4">Binds to mitochondrial small subunit 15S rRNA.</text>
</comment>
<organism evidence="7 8">
    <name type="scientific">Phaeosphaeria nodorum (strain SN15 / ATCC MYA-4574 / FGSC 10173)</name>
    <name type="common">Glume blotch fungus</name>
    <name type="synonym">Parastagonospora nodorum</name>
    <dbReference type="NCBI Taxonomy" id="321614"/>
    <lineage>
        <taxon>Eukaryota</taxon>
        <taxon>Fungi</taxon>
        <taxon>Dikarya</taxon>
        <taxon>Ascomycota</taxon>
        <taxon>Pezizomycotina</taxon>
        <taxon>Dothideomycetes</taxon>
        <taxon>Pleosporomycetidae</taxon>
        <taxon>Pleosporales</taxon>
        <taxon>Pleosporineae</taxon>
        <taxon>Phaeosphaeriaceae</taxon>
        <taxon>Parastagonospora</taxon>
    </lineage>
</organism>
<evidence type="ECO:0000256" key="3">
    <source>
        <dbReference type="ARBA" id="ARBA00044493"/>
    </source>
</evidence>
<dbReference type="InterPro" id="IPR011990">
    <property type="entry name" value="TPR-like_helical_dom_sf"/>
</dbReference>
<gene>
    <name evidence="7" type="ORF">JI435_133300</name>
</gene>
<dbReference type="OrthoDB" id="185373at2759"/>
<dbReference type="VEuPathDB" id="FungiDB:JI435_133300"/>
<feature type="repeat" description="PPR" evidence="5">
    <location>
        <begin position="598"/>
        <end position="632"/>
    </location>
</feature>
<evidence type="ECO:0000256" key="4">
    <source>
        <dbReference type="ARBA" id="ARBA00044511"/>
    </source>
</evidence>
<evidence type="ECO:0000256" key="6">
    <source>
        <dbReference type="SAM" id="MobiDB-lite"/>
    </source>
</evidence>
<protein>
    <recommendedName>
        <fullName evidence="9">Pentacotripeptide-repeat region of PRORP domain-containing protein</fullName>
    </recommendedName>
</protein>
<dbReference type="Pfam" id="PF13041">
    <property type="entry name" value="PPR_2"/>
    <property type="match status" value="1"/>
</dbReference>
<dbReference type="PANTHER" id="PTHR47447:SF17">
    <property type="entry name" value="OS12G0638900 PROTEIN"/>
    <property type="match status" value="1"/>
</dbReference>
<name>A0A7U2NPP0_PHANO</name>
<evidence type="ECO:0008006" key="9">
    <source>
        <dbReference type="Google" id="ProtNLM"/>
    </source>
</evidence>
<dbReference type="InterPro" id="IPR002885">
    <property type="entry name" value="PPR_rpt"/>
</dbReference>
<proteinExistence type="inferred from homology"/>
<comment type="similarity">
    <text evidence="1">Belongs to the CCM1 family.</text>
</comment>
<keyword evidence="2" id="KW-0677">Repeat</keyword>
<comment type="function">
    <text evidence="3">Regulates mitochondrial small subunit maturation by controlling 15S rRNA 5'-end processing. Localizes to the 5' precursor of the 15S rRNA in a position that is subsequently occupied by mS47 in the mature yeast mtSSU. Uses structure and sequence-specific RNA recognition, binding to a single-stranded region of the precursor and specifically recognizing bases -6 to -1. The exchange of Ccm1 for mS47 is coupled to the irreversible removal of precursor rRNA that is accompanied by conformational changes of the mitoribosomal proteins uS5m and mS26. These conformational changes signal completion of 5'-end rRNA processing through protection of the mature 5'-end of the 15S rRNA and stabilization of mS47. The removal of the 5' precursor together with the dissociation of Ccm1 may be catalyzed by the 5'-3' exoribonuclease Pet127. Involved in the specific removal of group I introns in mitochondrial encoded transcripts.</text>
</comment>
<dbReference type="SUPFAM" id="SSF48452">
    <property type="entry name" value="TPR-like"/>
    <property type="match status" value="1"/>
</dbReference>
<evidence type="ECO:0000256" key="5">
    <source>
        <dbReference type="PROSITE-ProRule" id="PRU00708"/>
    </source>
</evidence>
<keyword evidence="8" id="KW-1185">Reference proteome</keyword>
<evidence type="ECO:0000313" key="7">
    <source>
        <dbReference type="EMBL" id="QRD05895.1"/>
    </source>
</evidence>
<feature type="region of interest" description="Disordered" evidence="6">
    <location>
        <begin position="48"/>
        <end position="77"/>
    </location>
</feature>
<dbReference type="RefSeq" id="XP_001803539.1">
    <property type="nucleotide sequence ID" value="XM_001803487.1"/>
</dbReference>
<sequence>MLERTSTCLESGGRKLLRTTKPCLRARRSLHSAFWHHGASDLSLPTWSAAPSAHESSNDSAESRAAKTPISTQSASPSGPLLDFLYPEKTLALLRQLSVPTIDATSPRRRCIHAPPVRHYATVPAHYEQPAVEEDAQALHKLREFLGHQKPGGQDEAWKLYSSIPAAHLAADGHWHLRADLLEYLAIDDDPPVPNRVLKLFEEIPEQHRRDSSYRAAIASYMSLRMVGPALQLLEDALSTQYELDYSVIGIDLVLRRTVLDEQWDLSLRVFSLYLEQKPTFTVSETPVTTWIRWGNTLPHIWKGVATLNRLDNHLRSFLLYLREFRYLFDPLEQEEHLPSPERPKEDKEKKRALLLFTMTFVPHTMDQVMQSSTWSEHGVAQFIRRLHKALVKLNFPMSVINEHTISRLLNVPSNRAVDQIPSLIAKVWGEHRQLCLDSRESSEEHKHKSSKPKLHTLRNLIIYYWRRDQFAQAHAVISDHHMFYPKEPMRAGLLKYMVHRFAEHGDFAQTEKYLEEFRRYYKDQTDVKLVSALAFACARRADVEGAIAQFHRIRDEFGLIPDTVCWNILILAYFRADDLDGALECFNTMVGNGIAADVYTFGTLLDACAQRGDVEAFEALYSRAEQTGVQLVQNLRVRSAYVEVFLQSGDVQAAEAVAQGLLKAWSAGTLSGNLTYTWNLLIQHCALERDIAGARARYREMIDHDIPLDSWTYGSLMRALVEVKQTNAAYKILRTTMPRNNLRIHALHYAIVMTGFLREGGEQLDLAVQVYQEMKKEKIPQTMSSQEATIRTLGMSQIKELQNTKKHANYKLKDVDEAVEEMLADALQGQAMYREPQHTRQMDTRNYGSGPQALYGLLISLYAQRGAYKTCMRLIKKAERLKPDVQNYTVPITLATGAMEVHFKAGEHAEVARMWELARTSARKLVNTFSEIAIQETPVPTSGDLLDASSIRESFEQSRIAPNRRNILYKATRVYMRSLFDSKNPNTEALQEAQRTMAELAAAGYTIDVFTWNELVTTLAQRGKISTAFAICEEYLMPNFPGWRSLHPNYIRKDRKGYRWMELRWDDIRPDSIMPRYKTLIVLAAQYRNVRRDERNAIGYDEEKGLWLREKLEEAAPMTLRAIQSMPSTNDKLQMEYFHDAL</sequence>
<accession>A0A7U2NPP0</accession>
<dbReference type="EMBL" id="CP069041">
    <property type="protein sequence ID" value="QRD05895.1"/>
    <property type="molecule type" value="Genomic_DNA"/>
</dbReference>
<dbReference type="NCBIfam" id="TIGR00756">
    <property type="entry name" value="PPR"/>
    <property type="match status" value="1"/>
</dbReference>
<dbReference type="Proteomes" id="UP000663193">
    <property type="component" value="Chromosome 19"/>
</dbReference>